<accession>A0A665TFA8</accession>
<sequence length="183" mass="21241">DVQNADVVNVKRKYINGEQANYVCTNDNIGEFSLTCTENGWNGNIRCRGKEIQNNFLTSFISLFISLHPFISGFTYISGRVLDSYQHNERVQYRCQSWYLMEGEPFKTCKDGTWTGILTCLKPCTVTREELNRHNIDFMFSRSDKLYMQHGDYVHFICAKRSRAHTMMRQPCTNGVISYPTCV</sequence>
<reference evidence="7" key="3">
    <citation type="submission" date="2025-09" db="UniProtKB">
        <authorList>
            <consortium name="Ensembl"/>
        </authorList>
    </citation>
    <scope>IDENTIFICATION</scope>
</reference>
<dbReference type="Gene3D" id="2.10.70.10">
    <property type="entry name" value="Complement Module, domain 1"/>
    <property type="match status" value="3"/>
</dbReference>
<dbReference type="CDD" id="cd00033">
    <property type="entry name" value="CCP"/>
    <property type="match status" value="1"/>
</dbReference>
<evidence type="ECO:0000313" key="8">
    <source>
        <dbReference type="Proteomes" id="UP000472264"/>
    </source>
</evidence>
<evidence type="ECO:0000256" key="4">
    <source>
        <dbReference type="ARBA" id="ARBA00023157"/>
    </source>
</evidence>
<evidence type="ECO:0000256" key="5">
    <source>
        <dbReference type="SAM" id="Phobius"/>
    </source>
</evidence>
<comment type="subcellular location">
    <subcellularLocation>
        <location evidence="1">Virion</location>
    </subcellularLocation>
</comment>
<evidence type="ECO:0000256" key="3">
    <source>
        <dbReference type="ARBA" id="ARBA00022729"/>
    </source>
</evidence>
<dbReference type="Ensembl" id="ENSENLT00000005893.1">
    <property type="protein sequence ID" value="ENSENLP00000005618.1"/>
    <property type="gene ID" value="ENSENLG00000002735.1"/>
</dbReference>
<dbReference type="SMART" id="SM00032">
    <property type="entry name" value="CCP"/>
    <property type="match status" value="2"/>
</dbReference>
<proteinExistence type="predicted"/>
<name>A0A665TFA8_ECHNA</name>
<evidence type="ECO:0000256" key="2">
    <source>
        <dbReference type="ARBA" id="ARBA00022659"/>
    </source>
</evidence>
<organism evidence="7 8">
    <name type="scientific">Echeneis naucrates</name>
    <name type="common">Live sharksucker</name>
    <dbReference type="NCBI Taxonomy" id="173247"/>
    <lineage>
        <taxon>Eukaryota</taxon>
        <taxon>Metazoa</taxon>
        <taxon>Chordata</taxon>
        <taxon>Craniata</taxon>
        <taxon>Vertebrata</taxon>
        <taxon>Euteleostomi</taxon>
        <taxon>Actinopterygii</taxon>
        <taxon>Neopterygii</taxon>
        <taxon>Teleostei</taxon>
        <taxon>Neoteleostei</taxon>
        <taxon>Acanthomorphata</taxon>
        <taxon>Carangaria</taxon>
        <taxon>Carangiformes</taxon>
        <taxon>Echeneidae</taxon>
        <taxon>Echeneis</taxon>
    </lineage>
</organism>
<dbReference type="InterPro" id="IPR051503">
    <property type="entry name" value="ComplSys_Reg/VirEntry_Med"/>
</dbReference>
<dbReference type="InterPro" id="IPR035976">
    <property type="entry name" value="Sushi/SCR/CCP_sf"/>
</dbReference>
<dbReference type="PANTHER" id="PTHR45785:SF2">
    <property type="entry name" value="COMPLEMENT FACTOR H-RELATED"/>
    <property type="match status" value="1"/>
</dbReference>
<dbReference type="InParanoid" id="A0A665TFA8"/>
<protein>
    <recommendedName>
        <fullName evidence="6">Sushi domain-containing protein</fullName>
    </recommendedName>
</protein>
<keyword evidence="5" id="KW-1133">Transmembrane helix</keyword>
<dbReference type="Pfam" id="PF00084">
    <property type="entry name" value="Sushi"/>
    <property type="match status" value="1"/>
</dbReference>
<reference evidence="7" key="2">
    <citation type="submission" date="2025-08" db="UniProtKB">
        <authorList>
            <consortium name="Ensembl"/>
        </authorList>
    </citation>
    <scope>IDENTIFICATION</scope>
</reference>
<feature type="domain" description="Sushi" evidence="6">
    <location>
        <begin position="1"/>
        <end position="47"/>
    </location>
</feature>
<keyword evidence="5" id="KW-0812">Transmembrane</keyword>
<keyword evidence="2" id="KW-0768">Sushi</keyword>
<evidence type="ECO:0000256" key="1">
    <source>
        <dbReference type="ARBA" id="ARBA00004328"/>
    </source>
</evidence>
<dbReference type="InterPro" id="IPR000436">
    <property type="entry name" value="Sushi_SCR_CCP_dom"/>
</dbReference>
<evidence type="ECO:0000313" key="7">
    <source>
        <dbReference type="Ensembl" id="ENSENLP00000005618.1"/>
    </source>
</evidence>
<keyword evidence="4" id="KW-1015">Disulfide bond</keyword>
<dbReference type="SUPFAM" id="SSF57535">
    <property type="entry name" value="Complement control module/SCR domain"/>
    <property type="match status" value="2"/>
</dbReference>
<dbReference type="OMA" id="YYESRRI"/>
<keyword evidence="8" id="KW-1185">Reference proteome</keyword>
<feature type="transmembrane region" description="Helical" evidence="5">
    <location>
        <begin position="56"/>
        <end position="77"/>
    </location>
</feature>
<dbReference type="AlphaFoldDB" id="A0A665TFA8"/>
<dbReference type="Proteomes" id="UP000472264">
    <property type="component" value="Chromosome 4"/>
</dbReference>
<feature type="domain" description="Sushi" evidence="6">
    <location>
        <begin position="65"/>
        <end position="120"/>
    </location>
</feature>
<evidence type="ECO:0000259" key="6">
    <source>
        <dbReference type="SMART" id="SM00032"/>
    </source>
</evidence>
<keyword evidence="3" id="KW-0732">Signal</keyword>
<dbReference type="PANTHER" id="PTHR45785">
    <property type="entry name" value="COMPLEMENT FACTOR H-RELATED"/>
    <property type="match status" value="1"/>
</dbReference>
<reference evidence="7" key="1">
    <citation type="submission" date="2021-04" db="EMBL/GenBank/DDBJ databases">
        <authorList>
            <consortium name="Wellcome Sanger Institute Data Sharing"/>
        </authorList>
    </citation>
    <scope>NUCLEOTIDE SEQUENCE [LARGE SCALE GENOMIC DNA]</scope>
</reference>
<keyword evidence="5" id="KW-0472">Membrane</keyword>